<feature type="domain" description="HTH merR-type" evidence="6">
    <location>
        <begin position="1"/>
        <end position="58"/>
    </location>
</feature>
<dbReference type="PRINTS" id="PR00040">
    <property type="entry name" value="HTHMERR"/>
</dbReference>
<dbReference type="SMART" id="SM00422">
    <property type="entry name" value="HTH_MERR"/>
    <property type="match status" value="1"/>
</dbReference>
<comment type="caution">
    <text evidence="8">The sequence shown here is derived from an EMBL/GenBank/DDBJ whole genome shotgun (WGS) entry which is preliminary data.</text>
</comment>
<evidence type="ECO:0000313" key="7">
    <source>
        <dbReference type="EMBL" id="OFC29509.1"/>
    </source>
</evidence>
<dbReference type="InterPro" id="IPR000551">
    <property type="entry name" value="MerR-type_HTH_dom"/>
</dbReference>
<evidence type="ECO:0000259" key="6">
    <source>
        <dbReference type="PROSITE" id="PS50937"/>
    </source>
</evidence>
<dbReference type="Pfam" id="PF00376">
    <property type="entry name" value="MerR"/>
    <property type="match status" value="1"/>
</dbReference>
<protein>
    <submittedName>
        <fullName evidence="8">MerR family transcriptional regulator</fullName>
    </submittedName>
</protein>
<dbReference type="Pfam" id="PF09278">
    <property type="entry name" value="MerR-DNA-bind"/>
    <property type="match status" value="1"/>
</dbReference>
<evidence type="ECO:0000256" key="1">
    <source>
        <dbReference type="ARBA" id="ARBA00022491"/>
    </source>
</evidence>
<keyword evidence="1" id="KW-0678">Repressor</keyword>
<evidence type="ECO:0000256" key="3">
    <source>
        <dbReference type="ARBA" id="ARBA00023125"/>
    </source>
</evidence>
<feature type="region of interest" description="Disordered" evidence="5">
    <location>
        <begin position="118"/>
        <end position="147"/>
    </location>
</feature>
<dbReference type="SUPFAM" id="SSF46955">
    <property type="entry name" value="Putative DNA-binding domain"/>
    <property type="match status" value="1"/>
</dbReference>
<dbReference type="InterPro" id="IPR015358">
    <property type="entry name" value="Tscrpt_reg_MerR_DNA-bd"/>
</dbReference>
<dbReference type="InterPro" id="IPR047057">
    <property type="entry name" value="MerR_fam"/>
</dbReference>
<dbReference type="InterPro" id="IPR009061">
    <property type="entry name" value="DNA-bd_dom_put_sf"/>
</dbReference>
<evidence type="ECO:0000313" key="8">
    <source>
        <dbReference type="EMBL" id="OFC54727.1"/>
    </source>
</evidence>
<reference evidence="9 10" key="1">
    <citation type="submission" date="2016-06" db="EMBL/GenBank/DDBJ databases">
        <title>Gene turnover analysis identifies the evolutionary adaptation of the extremophile Acidithiobacillus caldus.</title>
        <authorList>
            <person name="Zhang X."/>
        </authorList>
    </citation>
    <scope>NUCLEOTIDE SEQUENCE [LARGE SCALE GENOMIC DNA]</scope>
    <source>
        <strain evidence="7 9">DX</strain>
        <strain evidence="8 10">S1</strain>
    </source>
</reference>
<dbReference type="EMBL" id="LZYE01000366">
    <property type="protein sequence ID" value="OFC29509.1"/>
    <property type="molecule type" value="Genomic_DNA"/>
</dbReference>
<organism evidence="8 10">
    <name type="scientific">Acidithiobacillus caldus</name>
    <dbReference type="NCBI Taxonomy" id="33059"/>
    <lineage>
        <taxon>Bacteria</taxon>
        <taxon>Pseudomonadati</taxon>
        <taxon>Pseudomonadota</taxon>
        <taxon>Acidithiobacillia</taxon>
        <taxon>Acidithiobacillales</taxon>
        <taxon>Acidithiobacillaceae</taxon>
        <taxon>Acidithiobacillus</taxon>
    </lineage>
</organism>
<dbReference type="AlphaFoldDB" id="A0A1E7YTL9"/>
<evidence type="ECO:0000313" key="9">
    <source>
        <dbReference type="Proteomes" id="UP000175616"/>
    </source>
</evidence>
<dbReference type="PANTHER" id="PTHR30204">
    <property type="entry name" value="REDOX-CYCLING DRUG-SENSING TRANSCRIPTIONAL ACTIVATOR SOXR"/>
    <property type="match status" value="1"/>
</dbReference>
<evidence type="ECO:0000313" key="10">
    <source>
        <dbReference type="Proteomes" id="UP000175707"/>
    </source>
</evidence>
<evidence type="ECO:0000256" key="2">
    <source>
        <dbReference type="ARBA" id="ARBA00023015"/>
    </source>
</evidence>
<name>A0A1E7YTL9_9PROT</name>
<dbReference type="GO" id="GO:0003700">
    <property type="term" value="F:DNA-binding transcription factor activity"/>
    <property type="evidence" value="ECO:0007669"/>
    <property type="project" value="InterPro"/>
</dbReference>
<accession>A0A1E7YTL9</accession>
<evidence type="ECO:0000256" key="4">
    <source>
        <dbReference type="ARBA" id="ARBA00023163"/>
    </source>
</evidence>
<keyword evidence="3" id="KW-0238">DNA-binding</keyword>
<dbReference type="Proteomes" id="UP000175616">
    <property type="component" value="Unassembled WGS sequence"/>
</dbReference>
<keyword evidence="2" id="KW-0805">Transcription regulation</keyword>
<dbReference type="Proteomes" id="UP000175707">
    <property type="component" value="Unassembled WGS sequence"/>
</dbReference>
<proteinExistence type="predicted"/>
<keyword evidence="4" id="KW-0804">Transcription</keyword>
<dbReference type="PROSITE" id="PS50937">
    <property type="entry name" value="HTH_MERR_2"/>
    <property type="match status" value="1"/>
</dbReference>
<dbReference type="GO" id="GO:0003677">
    <property type="term" value="F:DNA binding"/>
    <property type="evidence" value="ECO:0007669"/>
    <property type="project" value="UniProtKB-KW"/>
</dbReference>
<dbReference type="EMBL" id="LZYH01000706">
    <property type="protein sequence ID" value="OFC54727.1"/>
    <property type="molecule type" value="Genomic_DNA"/>
</dbReference>
<sequence length="147" mass="16231">MHVETIRFYERQGLITQPRKPSMGIRRYPRDIVHRIRFIKHAQVLGFSLQECRELLDLRGDDPATCALMRHHVEDKLAAIRSKLQALTQMEGVLTALLEACQQGRAADDPCPILKALDADDGLPTPSARHGPKAATAGAETSADNAP</sequence>
<dbReference type="PANTHER" id="PTHR30204:SF69">
    <property type="entry name" value="MERR-FAMILY TRANSCRIPTIONAL REGULATOR"/>
    <property type="match status" value="1"/>
</dbReference>
<evidence type="ECO:0000256" key="5">
    <source>
        <dbReference type="SAM" id="MobiDB-lite"/>
    </source>
</evidence>
<dbReference type="Gene3D" id="1.10.1660.10">
    <property type="match status" value="1"/>
</dbReference>
<gene>
    <name evidence="7" type="ORF">BAE27_14310</name>
    <name evidence="8" type="ORF">BAE30_11045</name>
</gene>